<dbReference type="CDD" id="cd16922">
    <property type="entry name" value="HATPase_EvgS-ArcB-TorS-like"/>
    <property type="match status" value="1"/>
</dbReference>
<evidence type="ECO:0000256" key="7">
    <source>
        <dbReference type="ARBA" id="ARBA00022777"/>
    </source>
</evidence>
<evidence type="ECO:0000256" key="10">
    <source>
        <dbReference type="ARBA" id="ARBA00023136"/>
    </source>
</evidence>
<keyword evidence="11" id="KW-0812">Transmembrane</keyword>
<evidence type="ECO:0000256" key="1">
    <source>
        <dbReference type="ARBA" id="ARBA00000085"/>
    </source>
</evidence>
<dbReference type="SMART" id="SM00387">
    <property type="entry name" value="HATPase_c"/>
    <property type="match status" value="1"/>
</dbReference>
<evidence type="ECO:0000256" key="8">
    <source>
        <dbReference type="ARBA" id="ARBA00022840"/>
    </source>
</evidence>
<dbReference type="InterPro" id="IPR036097">
    <property type="entry name" value="HisK_dim/P_sf"/>
</dbReference>
<gene>
    <name evidence="14" type="ORF">ABWT76_001953</name>
</gene>
<dbReference type="Gene3D" id="3.30.450.20">
    <property type="entry name" value="PAS domain"/>
    <property type="match status" value="1"/>
</dbReference>
<evidence type="ECO:0000256" key="3">
    <source>
        <dbReference type="ARBA" id="ARBA00012438"/>
    </source>
</evidence>
<dbReference type="InterPro" id="IPR003661">
    <property type="entry name" value="HisK_dim/P_dom"/>
</dbReference>
<dbReference type="CDD" id="cd06225">
    <property type="entry name" value="HAMP"/>
    <property type="match status" value="1"/>
</dbReference>
<keyword evidence="4" id="KW-0597">Phosphoprotein</keyword>
<evidence type="ECO:0000259" key="12">
    <source>
        <dbReference type="PROSITE" id="PS50109"/>
    </source>
</evidence>
<dbReference type="GO" id="GO:0005886">
    <property type="term" value="C:plasma membrane"/>
    <property type="evidence" value="ECO:0007669"/>
    <property type="project" value="TreeGrafter"/>
</dbReference>
<evidence type="ECO:0000256" key="4">
    <source>
        <dbReference type="ARBA" id="ARBA00022553"/>
    </source>
</evidence>
<feature type="domain" description="Histidine kinase" evidence="12">
    <location>
        <begin position="392"/>
        <end position="666"/>
    </location>
</feature>
<dbReference type="InterPro" id="IPR005467">
    <property type="entry name" value="His_kinase_dom"/>
</dbReference>
<dbReference type="Pfam" id="PF08448">
    <property type="entry name" value="PAS_4"/>
    <property type="match status" value="1"/>
</dbReference>
<protein>
    <recommendedName>
        <fullName evidence="3">histidine kinase</fullName>
        <ecNumber evidence="3">2.7.13.3</ecNumber>
    </recommendedName>
</protein>
<dbReference type="InterPro" id="IPR004358">
    <property type="entry name" value="Sig_transdc_His_kin-like_C"/>
</dbReference>
<dbReference type="InterPro" id="IPR036890">
    <property type="entry name" value="HATPase_C_sf"/>
</dbReference>
<organism evidence="14">
    <name type="scientific">Planktothricoides raciborskii GIHE-MW2</name>
    <dbReference type="NCBI Taxonomy" id="2792601"/>
    <lineage>
        <taxon>Bacteria</taxon>
        <taxon>Bacillati</taxon>
        <taxon>Cyanobacteriota</taxon>
        <taxon>Cyanophyceae</taxon>
        <taxon>Oscillatoriophycideae</taxon>
        <taxon>Oscillatoriales</taxon>
        <taxon>Oscillatoriaceae</taxon>
        <taxon>Planktothricoides</taxon>
    </lineage>
</organism>
<dbReference type="PROSITE" id="PS50885">
    <property type="entry name" value="HAMP"/>
    <property type="match status" value="1"/>
</dbReference>
<dbReference type="PROSITE" id="PS50109">
    <property type="entry name" value="HIS_KIN"/>
    <property type="match status" value="1"/>
</dbReference>
<feature type="domain" description="HAMP" evidence="13">
    <location>
        <begin position="191"/>
        <end position="243"/>
    </location>
</feature>
<dbReference type="EMBL" id="CP159837">
    <property type="protein sequence ID" value="XCM39061.1"/>
    <property type="molecule type" value="Genomic_DNA"/>
</dbReference>
<dbReference type="InterPro" id="IPR003594">
    <property type="entry name" value="HATPase_dom"/>
</dbReference>
<evidence type="ECO:0000256" key="5">
    <source>
        <dbReference type="ARBA" id="ARBA00022679"/>
    </source>
</evidence>
<feature type="transmembrane region" description="Helical" evidence="11">
    <location>
        <begin position="15"/>
        <end position="35"/>
    </location>
</feature>
<evidence type="ECO:0000256" key="2">
    <source>
        <dbReference type="ARBA" id="ARBA00004370"/>
    </source>
</evidence>
<dbReference type="Gene3D" id="3.30.565.10">
    <property type="entry name" value="Histidine kinase-like ATPase, C-terminal domain"/>
    <property type="match status" value="1"/>
</dbReference>
<dbReference type="SUPFAM" id="SSF158472">
    <property type="entry name" value="HAMP domain-like"/>
    <property type="match status" value="1"/>
</dbReference>
<dbReference type="InterPro" id="IPR013656">
    <property type="entry name" value="PAS_4"/>
</dbReference>
<dbReference type="Pfam" id="PF00672">
    <property type="entry name" value="HAMP"/>
    <property type="match status" value="1"/>
</dbReference>
<evidence type="ECO:0000256" key="9">
    <source>
        <dbReference type="ARBA" id="ARBA00023012"/>
    </source>
</evidence>
<dbReference type="EC" id="2.7.13.3" evidence="3"/>
<dbReference type="SUPFAM" id="SSF55785">
    <property type="entry name" value="PYP-like sensor domain (PAS domain)"/>
    <property type="match status" value="1"/>
</dbReference>
<feature type="transmembrane region" description="Helical" evidence="11">
    <location>
        <begin position="171"/>
        <end position="189"/>
    </location>
</feature>
<dbReference type="Gene3D" id="1.10.287.130">
    <property type="match status" value="1"/>
</dbReference>
<accession>A0AAU8JIK6</accession>
<dbReference type="RefSeq" id="WP_072160902.1">
    <property type="nucleotide sequence ID" value="NZ_CP159837.1"/>
</dbReference>
<keyword evidence="7" id="KW-0418">Kinase</keyword>
<comment type="subcellular location">
    <subcellularLocation>
        <location evidence="2">Membrane</location>
    </subcellularLocation>
</comment>
<keyword evidence="11" id="KW-1133">Transmembrane helix</keyword>
<keyword evidence="5" id="KW-0808">Transferase</keyword>
<comment type="catalytic activity">
    <reaction evidence="1">
        <text>ATP + protein L-histidine = ADP + protein N-phospho-L-histidine.</text>
        <dbReference type="EC" id="2.7.13.3"/>
    </reaction>
</comment>
<keyword evidence="8 14" id="KW-0067">ATP-binding</keyword>
<dbReference type="Pfam" id="PF00512">
    <property type="entry name" value="HisKA"/>
    <property type="match status" value="1"/>
</dbReference>
<dbReference type="GO" id="GO:0000155">
    <property type="term" value="F:phosphorelay sensor kinase activity"/>
    <property type="evidence" value="ECO:0007669"/>
    <property type="project" value="InterPro"/>
</dbReference>
<dbReference type="PRINTS" id="PR00344">
    <property type="entry name" value="BCTRLSENSOR"/>
</dbReference>
<evidence type="ECO:0000256" key="11">
    <source>
        <dbReference type="SAM" id="Phobius"/>
    </source>
</evidence>
<dbReference type="AlphaFoldDB" id="A0AAU8JIK6"/>
<dbReference type="SMART" id="SM00388">
    <property type="entry name" value="HisKA"/>
    <property type="match status" value="1"/>
</dbReference>
<dbReference type="SUPFAM" id="SSF47384">
    <property type="entry name" value="Homodimeric domain of signal transducing histidine kinase"/>
    <property type="match status" value="1"/>
</dbReference>
<dbReference type="PANTHER" id="PTHR43047:SF63">
    <property type="entry name" value="HISTIDINE KINASE"/>
    <property type="match status" value="1"/>
</dbReference>
<dbReference type="Gene3D" id="6.10.340.10">
    <property type="match status" value="1"/>
</dbReference>
<dbReference type="GO" id="GO:0009927">
    <property type="term" value="F:histidine phosphotransfer kinase activity"/>
    <property type="evidence" value="ECO:0007669"/>
    <property type="project" value="TreeGrafter"/>
</dbReference>
<evidence type="ECO:0000259" key="13">
    <source>
        <dbReference type="PROSITE" id="PS50885"/>
    </source>
</evidence>
<dbReference type="FunFam" id="1.10.287.130:FF:000038">
    <property type="entry name" value="Sensory transduction histidine kinase"/>
    <property type="match status" value="1"/>
</dbReference>
<dbReference type="SMART" id="SM00304">
    <property type="entry name" value="HAMP"/>
    <property type="match status" value="1"/>
</dbReference>
<keyword evidence="6" id="KW-0547">Nucleotide-binding</keyword>
<sequence>MGRFKRIQGSLATKLTLAMTGLVMVTVASVTGISLHQQQQTFKLELEQQANILLNTLEVTTSNALSVGDADFLKEMMQQLGADNLLVVGRIYDQGGRVVADAHDLVLLPQTHPDPFGVMLLNRQGTIYQWQSDRLLAGKVVENQQQRLGAVSVGLSTQPLNQKMAAIRDRGIFVAAIAASAGTLISLLFSRSITEPLQKMKAATKRIADGDLDYKIEINTQDELAVLANAFNRMTSQLQELIESWEKQTEYLRQSESKNRALINAIPDLMFQFHADGTFMDFKGGRGDTILKPAGEFLNKTVYDVLPPEIAKLYLHYVNKAVESDGLQIFEYEWFIEGRRRYFEARLVVSDDDDVLAIVRDITDSKLAQVELEQAKEAAEAANQAKSAFLASMSHELRTPLNAIIGYSQLLEEDAKDYGYSDFIPDLQQIKQSGLHLLSLITDILDISKIESGEMTLQLQKFDVAALIEELTITIQPMLAENNNTLTVDCANPLGVMIADRTKVKQVLLNLLSNATKFTHAGQITFTVRRSPSGETINKPPEKLLDNLNNSVPIQGDDLLRNTETETTSAATYETTSEPPHIPNQEVSEIVIFAMKDTGIGMTPEHLHKVFDPFTQADNSTTRRYGGTGLGLSISQRFCQMMSGTITVESELNVGSTFTFTMPAVVPDPKKSDR</sequence>
<dbReference type="SUPFAM" id="SSF55874">
    <property type="entry name" value="ATPase domain of HSP90 chaperone/DNA topoisomerase II/histidine kinase"/>
    <property type="match status" value="1"/>
</dbReference>
<dbReference type="Pfam" id="PF02518">
    <property type="entry name" value="HATPase_c"/>
    <property type="match status" value="1"/>
</dbReference>
<dbReference type="CDD" id="cd00082">
    <property type="entry name" value="HisKA"/>
    <property type="match status" value="1"/>
</dbReference>
<reference evidence="14" key="1">
    <citation type="submission" date="2024-07" db="EMBL/GenBank/DDBJ databases">
        <authorList>
            <person name="Kim Y.J."/>
            <person name="Jeong J.Y."/>
        </authorList>
    </citation>
    <scope>NUCLEOTIDE SEQUENCE</scope>
    <source>
        <strain evidence="14">GIHE-MW2</strain>
    </source>
</reference>
<evidence type="ECO:0000313" key="14">
    <source>
        <dbReference type="EMBL" id="XCM39061.1"/>
    </source>
</evidence>
<keyword evidence="9" id="KW-0902">Two-component regulatory system</keyword>
<proteinExistence type="predicted"/>
<dbReference type="InterPro" id="IPR003660">
    <property type="entry name" value="HAMP_dom"/>
</dbReference>
<name>A0AAU8JIK6_9CYAN</name>
<evidence type="ECO:0000256" key="6">
    <source>
        <dbReference type="ARBA" id="ARBA00022741"/>
    </source>
</evidence>
<dbReference type="PANTHER" id="PTHR43047">
    <property type="entry name" value="TWO-COMPONENT HISTIDINE PROTEIN KINASE"/>
    <property type="match status" value="1"/>
</dbReference>
<dbReference type="InterPro" id="IPR035965">
    <property type="entry name" value="PAS-like_dom_sf"/>
</dbReference>
<dbReference type="GO" id="GO:0005524">
    <property type="term" value="F:ATP binding"/>
    <property type="evidence" value="ECO:0007669"/>
    <property type="project" value="UniProtKB-KW"/>
</dbReference>
<keyword evidence="10 11" id="KW-0472">Membrane</keyword>